<dbReference type="InterPro" id="IPR001478">
    <property type="entry name" value="PDZ"/>
</dbReference>
<sequence>MVGAAWLALGPVVSAVADEPPSRSRRQREESRQSSEEVDPADDTFGMERLFVPRWRLTDGPQVRAAFRDVVKDASAATVSIECDGKRLALGGIISPDGWVVTKATPLCGKLTAVLADGHKLPATTVAESGEHDLALLKLDAAKLPALDLTAAGASPPVGSWLASVGRSKDPVAVGVVSVPPRVIPAQAGILGVQLDEEKPLIVQVFPDSAAEEAGVEPEDLIMSVNGQKTSSREKLREVIGSFNPGDEVELLVDRAGEQVTLHATLSGDFPGLPMGRSEFQNNLGGKLSVRRFGFPLAFQHDTVLRPADCGGPVVDVEGRVVGFNIARAGRTESYALPVDAVQGVLTELMKEHLLVKQNSPEAEAAEKLEQELGEPAANAAPAAKSAARPKAVSTP</sequence>
<evidence type="ECO:0000259" key="3">
    <source>
        <dbReference type="PROSITE" id="PS50106"/>
    </source>
</evidence>
<dbReference type="SUPFAM" id="SSF50156">
    <property type="entry name" value="PDZ domain-like"/>
    <property type="match status" value="1"/>
</dbReference>
<dbReference type="PROSITE" id="PS50106">
    <property type="entry name" value="PDZ"/>
    <property type="match status" value="1"/>
</dbReference>
<feature type="domain" description="PDZ" evidence="3">
    <location>
        <begin position="189"/>
        <end position="257"/>
    </location>
</feature>
<dbReference type="EMBL" id="CP036339">
    <property type="protein sequence ID" value="QDT75325.1"/>
    <property type="molecule type" value="Genomic_DNA"/>
</dbReference>
<evidence type="ECO:0000256" key="2">
    <source>
        <dbReference type="SAM" id="MobiDB-lite"/>
    </source>
</evidence>
<dbReference type="Pfam" id="PF13180">
    <property type="entry name" value="PDZ_2"/>
    <property type="match status" value="1"/>
</dbReference>
<dbReference type="KEGG" id="llh:I41_45350"/>
<organism evidence="4 5">
    <name type="scientific">Lacipirellula limnantheis</name>
    <dbReference type="NCBI Taxonomy" id="2528024"/>
    <lineage>
        <taxon>Bacteria</taxon>
        <taxon>Pseudomonadati</taxon>
        <taxon>Planctomycetota</taxon>
        <taxon>Planctomycetia</taxon>
        <taxon>Pirellulales</taxon>
        <taxon>Lacipirellulaceae</taxon>
        <taxon>Lacipirellula</taxon>
    </lineage>
</organism>
<dbReference type="PANTHER" id="PTHR22939:SF129">
    <property type="entry name" value="SERINE PROTEASE HTRA2, MITOCHONDRIAL"/>
    <property type="match status" value="1"/>
</dbReference>
<accession>A0A517U3Z0</accession>
<dbReference type="SUPFAM" id="SSF50494">
    <property type="entry name" value="Trypsin-like serine proteases"/>
    <property type="match status" value="1"/>
</dbReference>
<evidence type="ECO:0000313" key="5">
    <source>
        <dbReference type="Proteomes" id="UP000317909"/>
    </source>
</evidence>
<proteinExistence type="inferred from homology"/>
<dbReference type="Gene3D" id="2.40.10.10">
    <property type="entry name" value="Trypsin-like serine proteases"/>
    <property type="match status" value="2"/>
</dbReference>
<keyword evidence="4" id="KW-0645">Protease</keyword>
<dbReference type="SMART" id="SM00228">
    <property type="entry name" value="PDZ"/>
    <property type="match status" value="1"/>
</dbReference>
<dbReference type="Proteomes" id="UP000317909">
    <property type="component" value="Chromosome"/>
</dbReference>
<evidence type="ECO:0000313" key="4">
    <source>
        <dbReference type="EMBL" id="QDT75325.1"/>
    </source>
</evidence>
<feature type="region of interest" description="Disordered" evidence="2">
    <location>
        <begin position="17"/>
        <end position="43"/>
    </location>
</feature>
<dbReference type="GO" id="GO:0008233">
    <property type="term" value="F:peptidase activity"/>
    <property type="evidence" value="ECO:0007669"/>
    <property type="project" value="UniProtKB-KW"/>
</dbReference>
<comment type="similarity">
    <text evidence="1">Belongs to the peptidase S1C family.</text>
</comment>
<keyword evidence="5" id="KW-1185">Reference proteome</keyword>
<dbReference type="Pfam" id="PF13365">
    <property type="entry name" value="Trypsin_2"/>
    <property type="match status" value="1"/>
</dbReference>
<dbReference type="InterPro" id="IPR009003">
    <property type="entry name" value="Peptidase_S1_PA"/>
</dbReference>
<dbReference type="InterPro" id="IPR036034">
    <property type="entry name" value="PDZ_sf"/>
</dbReference>
<dbReference type="InterPro" id="IPR043504">
    <property type="entry name" value="Peptidase_S1_PA_chymotrypsin"/>
</dbReference>
<dbReference type="GO" id="GO:0006508">
    <property type="term" value="P:proteolysis"/>
    <property type="evidence" value="ECO:0007669"/>
    <property type="project" value="UniProtKB-KW"/>
</dbReference>
<dbReference type="Gene3D" id="2.30.42.10">
    <property type="match status" value="1"/>
</dbReference>
<gene>
    <name evidence="4" type="primary">htrA_6</name>
    <name evidence="4" type="ORF">I41_45350</name>
</gene>
<feature type="region of interest" description="Disordered" evidence="2">
    <location>
        <begin position="361"/>
        <end position="396"/>
    </location>
</feature>
<protein>
    <submittedName>
        <fullName evidence="4">Serine protease HtrA</fullName>
    </submittedName>
</protein>
<dbReference type="AlphaFoldDB" id="A0A517U3Z0"/>
<keyword evidence="4" id="KW-0378">Hydrolase</keyword>
<name>A0A517U3Z0_9BACT</name>
<reference evidence="4 5" key="1">
    <citation type="submission" date="2019-02" db="EMBL/GenBank/DDBJ databases">
        <title>Deep-cultivation of Planctomycetes and their phenomic and genomic characterization uncovers novel biology.</title>
        <authorList>
            <person name="Wiegand S."/>
            <person name="Jogler M."/>
            <person name="Boedeker C."/>
            <person name="Pinto D."/>
            <person name="Vollmers J."/>
            <person name="Rivas-Marin E."/>
            <person name="Kohn T."/>
            <person name="Peeters S.H."/>
            <person name="Heuer A."/>
            <person name="Rast P."/>
            <person name="Oberbeckmann S."/>
            <person name="Bunk B."/>
            <person name="Jeske O."/>
            <person name="Meyerdierks A."/>
            <person name="Storesund J.E."/>
            <person name="Kallscheuer N."/>
            <person name="Luecker S."/>
            <person name="Lage O.M."/>
            <person name="Pohl T."/>
            <person name="Merkel B.J."/>
            <person name="Hornburger P."/>
            <person name="Mueller R.-W."/>
            <person name="Bruemmer F."/>
            <person name="Labrenz M."/>
            <person name="Spormann A.M."/>
            <person name="Op den Camp H."/>
            <person name="Overmann J."/>
            <person name="Amann R."/>
            <person name="Jetten M.S.M."/>
            <person name="Mascher T."/>
            <person name="Medema M.H."/>
            <person name="Devos D.P."/>
            <person name="Kaster A.-K."/>
            <person name="Ovreas L."/>
            <person name="Rohde M."/>
            <person name="Galperin M.Y."/>
            <person name="Jogler C."/>
        </authorList>
    </citation>
    <scope>NUCLEOTIDE SEQUENCE [LARGE SCALE GENOMIC DNA]</scope>
    <source>
        <strain evidence="4 5">I41</strain>
    </source>
</reference>
<dbReference type="PANTHER" id="PTHR22939">
    <property type="entry name" value="SERINE PROTEASE FAMILY S1C HTRA-RELATED"/>
    <property type="match status" value="1"/>
</dbReference>
<evidence type="ECO:0000256" key="1">
    <source>
        <dbReference type="ARBA" id="ARBA00010541"/>
    </source>
</evidence>
<feature type="compositionally biased region" description="Low complexity" evidence="2">
    <location>
        <begin position="374"/>
        <end position="396"/>
    </location>
</feature>